<keyword evidence="6" id="KW-0479">Metal-binding</keyword>
<dbReference type="NCBIfam" id="TIGR01496">
    <property type="entry name" value="DHPS"/>
    <property type="match status" value="1"/>
</dbReference>
<keyword evidence="5 10" id="KW-0808">Transferase</keyword>
<comment type="catalytic activity">
    <reaction evidence="1">
        <text>(7,8-dihydropterin-6-yl)methyl diphosphate + 4-aminobenzoate = 7,8-dihydropteroate + diphosphate</text>
        <dbReference type="Rhea" id="RHEA:19949"/>
        <dbReference type="ChEBI" id="CHEBI:17836"/>
        <dbReference type="ChEBI" id="CHEBI:17839"/>
        <dbReference type="ChEBI" id="CHEBI:33019"/>
        <dbReference type="ChEBI" id="CHEBI:72950"/>
        <dbReference type="EC" id="2.5.1.15"/>
    </reaction>
</comment>
<dbReference type="EMBL" id="JAUSVO010000001">
    <property type="protein sequence ID" value="MDQ0436013.1"/>
    <property type="molecule type" value="Genomic_DNA"/>
</dbReference>
<dbReference type="GO" id="GO:0004156">
    <property type="term" value="F:dihydropteroate synthase activity"/>
    <property type="evidence" value="ECO:0007669"/>
    <property type="project" value="UniProtKB-EC"/>
</dbReference>
<reference evidence="10 11" key="1">
    <citation type="submission" date="2023-07" db="EMBL/GenBank/DDBJ databases">
        <title>Genomic Encyclopedia of Type Strains, Phase IV (KMG-IV): sequencing the most valuable type-strain genomes for metagenomic binning, comparative biology and taxonomic classification.</title>
        <authorList>
            <person name="Goeker M."/>
        </authorList>
    </citation>
    <scope>NUCLEOTIDE SEQUENCE [LARGE SCALE GENOMIC DNA]</scope>
    <source>
        <strain evidence="10 11">B6-8</strain>
    </source>
</reference>
<comment type="cofactor">
    <cofactor evidence="2">
        <name>Mg(2+)</name>
        <dbReference type="ChEBI" id="CHEBI:18420"/>
    </cofactor>
</comment>
<keyword evidence="11" id="KW-1185">Reference proteome</keyword>
<feature type="domain" description="Pterin-binding" evidence="9">
    <location>
        <begin position="1"/>
        <end position="246"/>
    </location>
</feature>
<evidence type="ECO:0000256" key="7">
    <source>
        <dbReference type="ARBA" id="ARBA00022842"/>
    </source>
</evidence>
<dbReference type="PANTHER" id="PTHR20941">
    <property type="entry name" value="FOLATE SYNTHESIS PROTEINS"/>
    <property type="match status" value="1"/>
</dbReference>
<evidence type="ECO:0000256" key="6">
    <source>
        <dbReference type="ARBA" id="ARBA00022723"/>
    </source>
</evidence>
<comment type="pathway">
    <text evidence="3">Cofactor biosynthesis; tetrahydrofolate biosynthesis; 7,8-dihydrofolate from 2-amino-4-hydroxy-6-hydroxymethyl-7,8-dihydropteridine diphosphate and 4-aminobenzoate: step 1/2.</text>
</comment>
<accession>A0ABU0H128</accession>
<evidence type="ECO:0000256" key="5">
    <source>
        <dbReference type="ARBA" id="ARBA00022679"/>
    </source>
</evidence>
<comment type="caution">
    <text evidence="10">The sequence shown here is derived from an EMBL/GenBank/DDBJ whole genome shotgun (WGS) entry which is preliminary data.</text>
</comment>
<dbReference type="InterPro" id="IPR006390">
    <property type="entry name" value="DHP_synth_dom"/>
</dbReference>
<dbReference type="Gene3D" id="3.20.20.20">
    <property type="entry name" value="Dihydropteroate synthase-like"/>
    <property type="match status" value="1"/>
</dbReference>
<dbReference type="RefSeq" id="WP_266346958.1">
    <property type="nucleotide sequence ID" value="NZ_JAPKNG010000001.1"/>
</dbReference>
<evidence type="ECO:0000256" key="1">
    <source>
        <dbReference type="ARBA" id="ARBA00000012"/>
    </source>
</evidence>
<evidence type="ECO:0000256" key="2">
    <source>
        <dbReference type="ARBA" id="ARBA00001946"/>
    </source>
</evidence>
<name>A0ABU0H128_9HYPH</name>
<dbReference type="PROSITE" id="PS00793">
    <property type="entry name" value="DHPS_2"/>
    <property type="match status" value="1"/>
</dbReference>
<evidence type="ECO:0000256" key="4">
    <source>
        <dbReference type="ARBA" id="ARBA00012458"/>
    </source>
</evidence>
<dbReference type="CDD" id="cd00739">
    <property type="entry name" value="DHPS"/>
    <property type="match status" value="1"/>
</dbReference>
<dbReference type="Proteomes" id="UP001241603">
    <property type="component" value="Unassembled WGS sequence"/>
</dbReference>
<dbReference type="PROSITE" id="PS50972">
    <property type="entry name" value="PTERIN_BINDING"/>
    <property type="match status" value="1"/>
</dbReference>
<evidence type="ECO:0000313" key="11">
    <source>
        <dbReference type="Proteomes" id="UP001241603"/>
    </source>
</evidence>
<protein>
    <recommendedName>
        <fullName evidence="4">dihydropteroate synthase</fullName>
        <ecNumber evidence="4">2.5.1.15</ecNumber>
    </recommendedName>
</protein>
<evidence type="ECO:0000256" key="8">
    <source>
        <dbReference type="ARBA" id="ARBA00022909"/>
    </source>
</evidence>
<evidence type="ECO:0000313" key="10">
    <source>
        <dbReference type="EMBL" id="MDQ0436013.1"/>
    </source>
</evidence>
<evidence type="ECO:0000259" key="9">
    <source>
        <dbReference type="PROSITE" id="PS50972"/>
    </source>
</evidence>
<keyword evidence="7" id="KW-0460">Magnesium</keyword>
<dbReference type="InterPro" id="IPR011005">
    <property type="entry name" value="Dihydropteroate_synth-like_sf"/>
</dbReference>
<dbReference type="InterPro" id="IPR000489">
    <property type="entry name" value="Pterin-binding_dom"/>
</dbReference>
<sequence length="258" mass="27046">MGVVNVTPDSFSDGGDHATTEPAIAHAERLLAEGADIIDLGGESTRPGSVEIDAETEIARVVPVVAGLAMARPEALLSIDTYKAEVAERALAAGARIVNDVWGLQREPDIAMVAAAHGAAVVASHWERETYSTALLLDAMKRYFERSIAIARNAGIPDQRIVLDPGLGFGKGTADNLMILDRIGEIVALGFPVLVGASRKRFIGEITGRPPKERQAGTLAAGVIAAMRGADIIRVHDVAAHHDGLAVADAILSRGKAE</sequence>
<dbReference type="EC" id="2.5.1.15" evidence="4"/>
<dbReference type="PANTHER" id="PTHR20941:SF1">
    <property type="entry name" value="FOLIC ACID SYNTHESIS PROTEIN FOL1"/>
    <property type="match status" value="1"/>
</dbReference>
<proteinExistence type="predicted"/>
<dbReference type="InterPro" id="IPR045031">
    <property type="entry name" value="DHP_synth-like"/>
</dbReference>
<gene>
    <name evidence="10" type="ORF">QO014_000383</name>
</gene>
<dbReference type="SUPFAM" id="SSF51717">
    <property type="entry name" value="Dihydropteroate synthetase-like"/>
    <property type="match status" value="1"/>
</dbReference>
<dbReference type="Pfam" id="PF00809">
    <property type="entry name" value="Pterin_bind"/>
    <property type="match status" value="1"/>
</dbReference>
<keyword evidence="8" id="KW-0289">Folate biosynthesis</keyword>
<evidence type="ECO:0000256" key="3">
    <source>
        <dbReference type="ARBA" id="ARBA00004763"/>
    </source>
</evidence>
<organism evidence="10 11">
    <name type="scientific">Kaistia dalseonensis</name>
    <dbReference type="NCBI Taxonomy" id="410840"/>
    <lineage>
        <taxon>Bacteria</taxon>
        <taxon>Pseudomonadati</taxon>
        <taxon>Pseudomonadota</taxon>
        <taxon>Alphaproteobacteria</taxon>
        <taxon>Hyphomicrobiales</taxon>
        <taxon>Kaistiaceae</taxon>
        <taxon>Kaistia</taxon>
    </lineage>
</organism>